<dbReference type="OrthoDB" id="9099687at2"/>
<accession>A0A1H9SZ14</accession>
<gene>
    <name evidence="1" type="ORF">SAMN04244572_02378</name>
    <name evidence="3" type="ORF">SAMN04244573_04540</name>
    <name evidence="2" type="ORF">SAMN04244579_04539</name>
</gene>
<dbReference type="EMBL" id="FOFJ01000120">
    <property type="protein sequence ID" value="SER89679.1"/>
    <property type="molecule type" value="Genomic_DNA"/>
</dbReference>
<proteinExistence type="predicted"/>
<evidence type="ECO:0000313" key="1">
    <source>
        <dbReference type="EMBL" id="SEI99594.1"/>
    </source>
</evidence>
<evidence type="ECO:0000313" key="3">
    <source>
        <dbReference type="EMBL" id="SER89679.1"/>
    </source>
</evidence>
<name>A0A1H9SZ14_9GAMM</name>
<dbReference type="STRING" id="170623.SAMN04244579_04539"/>
<dbReference type="Proteomes" id="UP000199005">
    <property type="component" value="Unassembled WGS sequence"/>
</dbReference>
<organism evidence="3 6">
    <name type="scientific">Azotobacter beijerinckii</name>
    <dbReference type="NCBI Taxonomy" id="170623"/>
    <lineage>
        <taxon>Bacteria</taxon>
        <taxon>Pseudomonadati</taxon>
        <taxon>Pseudomonadota</taxon>
        <taxon>Gammaproteobacteria</taxon>
        <taxon>Pseudomonadales</taxon>
        <taxon>Pseudomonadaceae</taxon>
        <taxon>Azotobacter</taxon>
    </lineage>
</organism>
<dbReference type="Proteomes" id="UP000199250">
    <property type="component" value="Unassembled WGS sequence"/>
</dbReference>
<dbReference type="Pfam" id="PF02924">
    <property type="entry name" value="HDPD"/>
    <property type="match status" value="1"/>
</dbReference>
<protein>
    <submittedName>
        <fullName evidence="3">Bacteriophage lambda head decoration protein D</fullName>
    </submittedName>
</protein>
<evidence type="ECO:0000313" key="6">
    <source>
        <dbReference type="Proteomes" id="UP000199267"/>
    </source>
</evidence>
<dbReference type="AlphaFoldDB" id="A0A1H9SZ14"/>
<evidence type="ECO:0000313" key="5">
    <source>
        <dbReference type="Proteomes" id="UP000199250"/>
    </source>
</evidence>
<dbReference type="Proteomes" id="UP000199267">
    <property type="component" value="Unassembled WGS sequence"/>
</dbReference>
<dbReference type="EMBL" id="FNYO01000124">
    <property type="protein sequence ID" value="SEJ47811.1"/>
    <property type="molecule type" value="Genomic_DNA"/>
</dbReference>
<dbReference type="EMBL" id="FNYQ01000037">
    <property type="protein sequence ID" value="SEI99594.1"/>
    <property type="molecule type" value="Genomic_DNA"/>
</dbReference>
<sequence>MTILTQGPRTAEFLLSEANGARSREAIVVNATAGKLAAGTLLAKLTSANAATPSAAGGNTGNGTLGAVTVGNDAITGTYVLTVTAAAANAGDFRVVDPFGEVIGTGSVGVEFGAGGLTFTLSDGSTDFIVGDAFNIAVNAGLGEWVAYDDDGANDGRRAATGILYAAVDATESDAKAVAIVRDAEVVGTKLIGLDANGQADLLALGIVVR</sequence>
<evidence type="ECO:0000313" key="2">
    <source>
        <dbReference type="EMBL" id="SEJ47811.1"/>
    </source>
</evidence>
<dbReference type="RefSeq" id="WP_090625562.1">
    <property type="nucleotide sequence ID" value="NZ_FNYO01000124.1"/>
</dbReference>
<evidence type="ECO:0000313" key="4">
    <source>
        <dbReference type="Proteomes" id="UP000199005"/>
    </source>
</evidence>
<reference evidence="4 5" key="1">
    <citation type="submission" date="2016-10" db="EMBL/GenBank/DDBJ databases">
        <authorList>
            <person name="de Groot N.N."/>
        </authorList>
    </citation>
    <scope>NUCLEOTIDE SEQUENCE [LARGE SCALE GENOMIC DNA]</scope>
    <source>
        <strain evidence="2 4">DSM 1041</strain>
        <strain evidence="1 5">DSM 373</strain>
        <strain evidence="3 6">DSM 378</strain>
    </source>
</reference>
<dbReference type="InterPro" id="IPR004195">
    <property type="entry name" value="Head_decoration_D"/>
</dbReference>